<evidence type="ECO:0000313" key="9">
    <source>
        <dbReference type="Proteomes" id="UP000295411"/>
    </source>
</evidence>
<dbReference type="Gene3D" id="3.20.20.100">
    <property type="entry name" value="NADP-dependent oxidoreductase domain"/>
    <property type="match status" value="1"/>
</dbReference>
<dbReference type="PANTHER" id="PTHR43827">
    <property type="entry name" value="2,5-DIKETO-D-GLUCONIC ACID REDUCTASE"/>
    <property type="match status" value="1"/>
</dbReference>
<dbReference type="EMBL" id="SMTK01000001">
    <property type="protein sequence ID" value="TDK27894.1"/>
    <property type="molecule type" value="Genomic_DNA"/>
</dbReference>
<reference evidence="8 9" key="1">
    <citation type="submission" date="2019-03" db="EMBL/GenBank/DDBJ databases">
        <title>Arthrobacter sp. nov., an bacterium isolated from biocrust in Mu Us Desert.</title>
        <authorList>
            <person name="Lixiong L."/>
        </authorList>
    </citation>
    <scope>NUCLEOTIDE SEQUENCE [LARGE SCALE GENOMIC DNA]</scope>
    <source>
        <strain evidence="8 9">SLN-3</strain>
    </source>
</reference>
<keyword evidence="9" id="KW-1185">Reference proteome</keyword>
<dbReference type="OrthoDB" id="9804790at2"/>
<evidence type="ECO:0000259" key="7">
    <source>
        <dbReference type="Pfam" id="PF00248"/>
    </source>
</evidence>
<comment type="caution">
    <text evidence="8">The sequence shown here is derived from an EMBL/GenBank/DDBJ whole genome shotgun (WGS) entry which is preliminary data.</text>
</comment>
<evidence type="ECO:0000256" key="5">
    <source>
        <dbReference type="PIRSR" id="PIRSR000097-2"/>
    </source>
</evidence>
<sequence length="278" mass="30862">MQRAPKVPLNNGVEIDAVGYGVYKVPPADTADLCTLALEAGYRTLDTAAMYGNEAGVGEAVRRALAGGLTRSDIFVTTKVFNRDQGYDSTLRAFDSSLELLGLEYLDLYLIHWPLPERGLYVETYRALEQLYRDGRVRAIGVSNFQRPHLERLLDETGVVPALNQIEVHPYLQQRELRAFHAEHGIATQAWSPLGRGHVLTDPVITGIASDLDRTPAQVILRWHLDGGNLVIPKASSAERIQGNLDLFDFILTPDRRAALDGLERGHRFGSHPDRVNS</sequence>
<dbReference type="PROSITE" id="PS00062">
    <property type="entry name" value="ALDOKETO_REDUCTASE_2"/>
    <property type="match status" value="1"/>
</dbReference>
<dbReference type="GO" id="GO:0016616">
    <property type="term" value="F:oxidoreductase activity, acting on the CH-OH group of donors, NAD or NADP as acceptor"/>
    <property type="evidence" value="ECO:0007669"/>
    <property type="project" value="UniProtKB-ARBA"/>
</dbReference>
<dbReference type="Pfam" id="PF00248">
    <property type="entry name" value="Aldo_ket_red"/>
    <property type="match status" value="1"/>
</dbReference>
<feature type="active site" description="Proton donor" evidence="4">
    <location>
        <position position="51"/>
    </location>
</feature>
<protein>
    <submittedName>
        <fullName evidence="8">Aldo/keto reductase</fullName>
    </submittedName>
</protein>
<feature type="binding site" evidence="5">
    <location>
        <position position="112"/>
    </location>
    <ligand>
        <name>substrate</name>
    </ligand>
</feature>
<dbReference type="InterPro" id="IPR020471">
    <property type="entry name" value="AKR"/>
</dbReference>
<dbReference type="InterPro" id="IPR036812">
    <property type="entry name" value="NAD(P)_OxRdtase_dom_sf"/>
</dbReference>
<dbReference type="PIRSF" id="PIRSF000097">
    <property type="entry name" value="AKR"/>
    <property type="match status" value="1"/>
</dbReference>
<evidence type="ECO:0000256" key="1">
    <source>
        <dbReference type="ARBA" id="ARBA00007905"/>
    </source>
</evidence>
<comment type="similarity">
    <text evidence="1">Belongs to the aldo/keto reductase family.</text>
</comment>
<dbReference type="PANTHER" id="PTHR43827:SF3">
    <property type="entry name" value="NADP-DEPENDENT OXIDOREDUCTASE DOMAIN-CONTAINING PROTEIN"/>
    <property type="match status" value="1"/>
</dbReference>
<dbReference type="FunFam" id="3.20.20.100:FF:000002">
    <property type="entry name" value="2,5-diketo-D-gluconic acid reductase A"/>
    <property type="match status" value="1"/>
</dbReference>
<feature type="domain" description="NADP-dependent oxidoreductase" evidence="7">
    <location>
        <begin position="24"/>
        <end position="263"/>
    </location>
</feature>
<evidence type="ECO:0000313" key="8">
    <source>
        <dbReference type="EMBL" id="TDK27894.1"/>
    </source>
</evidence>
<gene>
    <name evidence="8" type="ORF">E2F48_01910</name>
</gene>
<accession>A0A4V3AMR9</accession>
<keyword evidence="3" id="KW-0560">Oxidoreductase</keyword>
<dbReference type="SUPFAM" id="SSF51430">
    <property type="entry name" value="NAD(P)-linked oxidoreductase"/>
    <property type="match status" value="1"/>
</dbReference>
<evidence type="ECO:0000256" key="3">
    <source>
        <dbReference type="ARBA" id="ARBA00023002"/>
    </source>
</evidence>
<evidence type="ECO:0000256" key="6">
    <source>
        <dbReference type="PIRSR" id="PIRSR000097-3"/>
    </source>
</evidence>
<dbReference type="Proteomes" id="UP000295411">
    <property type="component" value="Unassembled WGS sequence"/>
</dbReference>
<evidence type="ECO:0000256" key="2">
    <source>
        <dbReference type="ARBA" id="ARBA00022857"/>
    </source>
</evidence>
<proteinExistence type="inferred from homology"/>
<name>A0A4V3AMR9_9MICC</name>
<dbReference type="InterPro" id="IPR023210">
    <property type="entry name" value="NADP_OxRdtase_dom"/>
</dbReference>
<organism evidence="8 9">
    <name type="scientific">Arthrobacter crusticola</name>
    <dbReference type="NCBI Taxonomy" id="2547960"/>
    <lineage>
        <taxon>Bacteria</taxon>
        <taxon>Bacillati</taxon>
        <taxon>Actinomycetota</taxon>
        <taxon>Actinomycetes</taxon>
        <taxon>Micrococcales</taxon>
        <taxon>Micrococcaceae</taxon>
        <taxon>Arthrobacter</taxon>
    </lineage>
</organism>
<evidence type="ECO:0000256" key="4">
    <source>
        <dbReference type="PIRSR" id="PIRSR000097-1"/>
    </source>
</evidence>
<feature type="site" description="Lowers pKa of active site Tyr" evidence="6">
    <location>
        <position position="79"/>
    </location>
</feature>
<dbReference type="AlphaFoldDB" id="A0A4V3AMR9"/>
<keyword evidence="2" id="KW-0521">NADP</keyword>
<dbReference type="InterPro" id="IPR018170">
    <property type="entry name" value="Aldo/ket_reductase_CS"/>
</dbReference>
<dbReference type="RefSeq" id="WP_133402309.1">
    <property type="nucleotide sequence ID" value="NZ_SMTK01000001.1"/>
</dbReference>
<dbReference type="PRINTS" id="PR00069">
    <property type="entry name" value="ALDKETRDTASE"/>
</dbReference>